<comment type="similarity">
    <text evidence="1">Belongs to the SNAP-25 family.</text>
</comment>
<keyword evidence="6" id="KW-1185">Reference proteome</keyword>
<dbReference type="SUPFAM" id="SSF58038">
    <property type="entry name" value="SNARE fusion complex"/>
    <property type="match status" value="1"/>
</dbReference>
<sequence length="142" mass="15707">MDGETDEQRFLRELNRLLAEPEPDEADVDARLREQEQRPAHDPSIEATRSLLRAVQEAQGVGIRTVVTLDAQGQQLDNVERALDDLAADLDSAEADLSEGGTRINAVLELSNRRSELFIEPVESLILKIPRTTGATTSFCQP</sequence>
<dbReference type="AlphaFoldDB" id="A0A9J6FRB5"/>
<feature type="compositionally biased region" description="Basic and acidic residues" evidence="3">
    <location>
        <begin position="28"/>
        <end position="44"/>
    </location>
</feature>
<evidence type="ECO:0000256" key="1">
    <source>
        <dbReference type="ARBA" id="ARBA00009480"/>
    </source>
</evidence>
<protein>
    <recommendedName>
        <fullName evidence="4">t-SNARE coiled-coil homology domain-containing protein</fullName>
    </recommendedName>
</protein>
<keyword evidence="2" id="KW-0175">Coiled coil</keyword>
<evidence type="ECO:0000313" key="6">
    <source>
        <dbReference type="Proteomes" id="UP000821853"/>
    </source>
</evidence>
<dbReference type="Proteomes" id="UP000821853">
    <property type="component" value="Unassembled WGS sequence"/>
</dbReference>
<feature type="domain" description="T-SNARE coiled-coil homology" evidence="4">
    <location>
        <begin position="38"/>
        <end position="100"/>
    </location>
</feature>
<dbReference type="Gene3D" id="1.20.5.110">
    <property type="match status" value="1"/>
</dbReference>
<feature type="coiled-coil region" evidence="2">
    <location>
        <begin position="69"/>
        <end position="96"/>
    </location>
</feature>
<evidence type="ECO:0000259" key="4">
    <source>
        <dbReference type="PROSITE" id="PS50192"/>
    </source>
</evidence>
<dbReference type="PANTHER" id="PTHR19305">
    <property type="entry name" value="SYNAPTOSOMAL ASSOCIATED PROTEIN"/>
    <property type="match status" value="1"/>
</dbReference>
<evidence type="ECO:0000256" key="2">
    <source>
        <dbReference type="SAM" id="Coils"/>
    </source>
</evidence>
<dbReference type="GO" id="GO:0005886">
    <property type="term" value="C:plasma membrane"/>
    <property type="evidence" value="ECO:0007669"/>
    <property type="project" value="TreeGrafter"/>
</dbReference>
<accession>A0A9J6FRB5</accession>
<dbReference type="PANTHER" id="PTHR19305:SF9">
    <property type="entry name" value="SYNAPTOSOMAL-ASSOCIATED PROTEIN 29"/>
    <property type="match status" value="1"/>
</dbReference>
<feature type="region of interest" description="Disordered" evidence="3">
    <location>
        <begin position="14"/>
        <end position="45"/>
    </location>
</feature>
<gene>
    <name evidence="5" type="ORF">HPB48_013135</name>
</gene>
<evidence type="ECO:0000256" key="3">
    <source>
        <dbReference type="SAM" id="MobiDB-lite"/>
    </source>
</evidence>
<name>A0A9J6FRB5_HAELO</name>
<dbReference type="VEuPathDB" id="VectorBase:HLOH_056570"/>
<reference evidence="5 6" key="1">
    <citation type="journal article" date="2020" name="Cell">
        <title>Large-Scale Comparative Analyses of Tick Genomes Elucidate Their Genetic Diversity and Vector Capacities.</title>
        <authorList>
            <consortium name="Tick Genome and Microbiome Consortium (TIGMIC)"/>
            <person name="Jia N."/>
            <person name="Wang J."/>
            <person name="Shi W."/>
            <person name="Du L."/>
            <person name="Sun Y."/>
            <person name="Zhan W."/>
            <person name="Jiang J.F."/>
            <person name="Wang Q."/>
            <person name="Zhang B."/>
            <person name="Ji P."/>
            <person name="Bell-Sakyi L."/>
            <person name="Cui X.M."/>
            <person name="Yuan T.T."/>
            <person name="Jiang B.G."/>
            <person name="Yang W.F."/>
            <person name="Lam T.T."/>
            <person name="Chang Q.C."/>
            <person name="Ding S.J."/>
            <person name="Wang X.J."/>
            <person name="Zhu J.G."/>
            <person name="Ruan X.D."/>
            <person name="Zhao L."/>
            <person name="Wei J.T."/>
            <person name="Ye R.Z."/>
            <person name="Que T.C."/>
            <person name="Du C.H."/>
            <person name="Zhou Y.H."/>
            <person name="Cheng J.X."/>
            <person name="Dai P.F."/>
            <person name="Guo W.B."/>
            <person name="Han X.H."/>
            <person name="Huang E.J."/>
            <person name="Li L.F."/>
            <person name="Wei W."/>
            <person name="Gao Y.C."/>
            <person name="Liu J.Z."/>
            <person name="Shao H.Z."/>
            <person name="Wang X."/>
            <person name="Wang C.C."/>
            <person name="Yang T.C."/>
            <person name="Huo Q.B."/>
            <person name="Li W."/>
            <person name="Chen H.Y."/>
            <person name="Chen S.E."/>
            <person name="Zhou L.G."/>
            <person name="Ni X.B."/>
            <person name="Tian J.H."/>
            <person name="Sheng Y."/>
            <person name="Liu T."/>
            <person name="Pan Y.S."/>
            <person name="Xia L.Y."/>
            <person name="Li J."/>
            <person name="Zhao F."/>
            <person name="Cao W.C."/>
        </authorList>
    </citation>
    <scope>NUCLEOTIDE SEQUENCE [LARGE SCALE GENOMIC DNA]</scope>
    <source>
        <strain evidence="5">HaeL-2018</strain>
    </source>
</reference>
<comment type="caution">
    <text evidence="5">The sequence shown here is derived from an EMBL/GenBank/DDBJ whole genome shotgun (WGS) entry which is preliminary data.</text>
</comment>
<dbReference type="EMBL" id="JABSTR010000003">
    <property type="protein sequence ID" value="KAH9365653.1"/>
    <property type="molecule type" value="Genomic_DNA"/>
</dbReference>
<dbReference type="OrthoDB" id="19261at2759"/>
<evidence type="ECO:0000313" key="5">
    <source>
        <dbReference type="EMBL" id="KAH9365653.1"/>
    </source>
</evidence>
<organism evidence="5 6">
    <name type="scientific">Haemaphysalis longicornis</name>
    <name type="common">Bush tick</name>
    <dbReference type="NCBI Taxonomy" id="44386"/>
    <lineage>
        <taxon>Eukaryota</taxon>
        <taxon>Metazoa</taxon>
        <taxon>Ecdysozoa</taxon>
        <taxon>Arthropoda</taxon>
        <taxon>Chelicerata</taxon>
        <taxon>Arachnida</taxon>
        <taxon>Acari</taxon>
        <taxon>Parasitiformes</taxon>
        <taxon>Ixodida</taxon>
        <taxon>Ixodoidea</taxon>
        <taxon>Ixodidae</taxon>
        <taxon>Haemaphysalinae</taxon>
        <taxon>Haemaphysalis</taxon>
    </lineage>
</organism>
<proteinExistence type="inferred from homology"/>
<dbReference type="InterPro" id="IPR000727">
    <property type="entry name" value="T_SNARE_dom"/>
</dbReference>
<dbReference type="PROSITE" id="PS50192">
    <property type="entry name" value="T_SNARE"/>
    <property type="match status" value="1"/>
</dbReference>